<dbReference type="EMBL" id="GG666611">
    <property type="protein sequence ID" value="EEN49524.1"/>
    <property type="molecule type" value="Genomic_DNA"/>
</dbReference>
<feature type="compositionally biased region" description="Low complexity" evidence="1">
    <location>
        <begin position="360"/>
        <end position="370"/>
    </location>
</feature>
<feature type="region of interest" description="Disordered" evidence="1">
    <location>
        <begin position="821"/>
        <end position="903"/>
    </location>
</feature>
<proteinExistence type="predicted"/>
<protein>
    <submittedName>
        <fullName evidence="2">Uncharacterized protein</fullName>
    </submittedName>
</protein>
<feature type="region of interest" description="Disordered" evidence="1">
    <location>
        <begin position="1"/>
        <end position="24"/>
    </location>
</feature>
<feature type="region of interest" description="Disordered" evidence="1">
    <location>
        <begin position="355"/>
        <end position="375"/>
    </location>
</feature>
<reference evidence="2" key="1">
    <citation type="journal article" date="2008" name="Nature">
        <title>The amphioxus genome and the evolution of the chordate karyotype.</title>
        <authorList>
            <consortium name="US DOE Joint Genome Institute (JGI-PGF)"/>
            <person name="Putnam N.H."/>
            <person name="Butts T."/>
            <person name="Ferrier D.E.K."/>
            <person name="Furlong R.F."/>
            <person name="Hellsten U."/>
            <person name="Kawashima T."/>
            <person name="Robinson-Rechavi M."/>
            <person name="Shoguchi E."/>
            <person name="Terry A."/>
            <person name="Yu J.-K."/>
            <person name="Benito-Gutierrez E.L."/>
            <person name="Dubchak I."/>
            <person name="Garcia-Fernandez J."/>
            <person name="Gibson-Brown J.J."/>
            <person name="Grigoriev I.V."/>
            <person name="Horton A.C."/>
            <person name="de Jong P.J."/>
            <person name="Jurka J."/>
            <person name="Kapitonov V.V."/>
            <person name="Kohara Y."/>
            <person name="Kuroki Y."/>
            <person name="Lindquist E."/>
            <person name="Lucas S."/>
            <person name="Osoegawa K."/>
            <person name="Pennacchio L.A."/>
            <person name="Salamov A.A."/>
            <person name="Satou Y."/>
            <person name="Sauka-Spengler T."/>
            <person name="Schmutz J."/>
            <person name="Shin-I T."/>
            <person name="Toyoda A."/>
            <person name="Bronner-Fraser M."/>
            <person name="Fujiyama A."/>
            <person name="Holland L.Z."/>
            <person name="Holland P.W.H."/>
            <person name="Satoh N."/>
            <person name="Rokhsar D.S."/>
        </authorList>
    </citation>
    <scope>NUCLEOTIDE SEQUENCE [LARGE SCALE GENOMIC DNA]</scope>
    <source>
        <strain evidence="2">S238N-H82</strain>
        <tissue evidence="2">Testes</tissue>
    </source>
</reference>
<feature type="compositionally biased region" description="Polar residues" evidence="1">
    <location>
        <begin position="694"/>
        <end position="715"/>
    </location>
</feature>
<evidence type="ECO:0000256" key="1">
    <source>
        <dbReference type="SAM" id="MobiDB-lite"/>
    </source>
</evidence>
<feature type="compositionally biased region" description="Basic and acidic residues" evidence="1">
    <location>
        <begin position="839"/>
        <end position="880"/>
    </location>
</feature>
<feature type="compositionally biased region" description="Basic and acidic residues" evidence="1">
    <location>
        <begin position="779"/>
        <end position="793"/>
    </location>
</feature>
<evidence type="ECO:0000313" key="2">
    <source>
        <dbReference type="EMBL" id="EEN49524.1"/>
    </source>
</evidence>
<dbReference type="AlphaFoldDB" id="C3ZD13"/>
<feature type="region of interest" description="Disordered" evidence="1">
    <location>
        <begin position="54"/>
        <end position="100"/>
    </location>
</feature>
<dbReference type="InParanoid" id="C3ZD13"/>
<gene>
    <name evidence="2" type="ORF">BRAFLDRAFT_101829</name>
</gene>
<sequence length="999" mass="109923">MGDHAVTAQKEGGPAEVKTILKDDDSKPRRAISDIGAKNRLSWYNFFSRGRGNVSGDGGQEVAADEGLAVTAASSESEGDTLPVGSTPSTSEEHSSSLEEWFLSNEEEHEKFISEVQLDTLVILEVEEEQPARPVQKGDWYTLLWRSHSESSSGSPSEGERRWSIADDFEVSPVLTKIMEEDDHEKNTDNNKDFMCDLEHLEMTKDGRFAPLHADPEEILSGHHPVHGETEAGTEFQKDPARQEQIEKSLMRWLDAGFQSNVFVEETEWEGAEDGTDDSYEEEDESYDSDDEDEDGGDVFYEEDMTENSPEAFSPFLQGQGSATPNESVSMASYFGIASPYVRSTLQRRLSVILERSDSDSSGTEQSSTGHDTNKHVSDIVKTRCAPGKQPEYTTTMTSKEANIYSSVGRLGTKESAESKCPSMGLLDNPRDASFKAKETFLPSNICPGSAMEENIPLIQDDILISPEIELDTEKASMVVTENVDSDVRTCEITTEDVSPVIATETKTPSIYISTDTTVIRKGNELDKATQLATTVASSLEQPESETADTRDIEKGQHEPDSTASLTQKEQKVHRISVNSSTDDGEDVNKRNDINANNIRTLLGAVEVETTTAEVKQYINMTSCDSGRGLIFDVYPTVETAPWSITTSFVSNKDKKETKNKAVEGTAFKREIIRPEILPEICTNEKAIMEEVTGSLTGQKASKGNSQEETTGTDNSTRKMGRIDDNDEQYRLQISDKDNSQKISVDGTAEIVGKTDTATVGNSEADNALYRLEMTGSDGEERTETDSNNEDHVSQSTVNQIIATSNRLDECTASTIGVGSIAPRPGKTGVTVETPQVVMREDVNAPLDREGSEEHNENKSRRNDSTKDETTSDHAEDIRSDTIASAGYQECSNQNDCKEQDRRGDYRINDSVPEMQMMSEWLSTVLTTRKDQVVSESSSTDSDSEDESGREGGVGTEVYVCAESGSDSDEELEPNVTNPTDELVRKNKKGRGKDKCILQ</sequence>
<feature type="region of interest" description="Disordered" evidence="1">
    <location>
        <begin position="777"/>
        <end position="796"/>
    </location>
</feature>
<feature type="region of interest" description="Disordered" evidence="1">
    <location>
        <begin position="929"/>
        <end position="999"/>
    </location>
</feature>
<organism>
    <name type="scientific">Branchiostoma floridae</name>
    <name type="common">Florida lancelet</name>
    <name type="synonym">Amphioxus</name>
    <dbReference type="NCBI Taxonomy" id="7739"/>
    <lineage>
        <taxon>Eukaryota</taxon>
        <taxon>Metazoa</taxon>
        <taxon>Chordata</taxon>
        <taxon>Cephalochordata</taxon>
        <taxon>Leptocardii</taxon>
        <taxon>Amphioxiformes</taxon>
        <taxon>Branchiostomatidae</taxon>
        <taxon>Branchiostoma</taxon>
    </lineage>
</organism>
<feature type="region of interest" description="Disordered" evidence="1">
    <location>
        <begin position="535"/>
        <end position="592"/>
    </location>
</feature>
<accession>C3ZD13</accession>
<feature type="region of interest" description="Disordered" evidence="1">
    <location>
        <begin position="694"/>
        <end position="725"/>
    </location>
</feature>
<feature type="region of interest" description="Disordered" evidence="1">
    <location>
        <begin position="267"/>
        <end position="299"/>
    </location>
</feature>
<feature type="compositionally biased region" description="Basic and acidic residues" evidence="1">
    <location>
        <begin position="548"/>
        <end position="561"/>
    </location>
</feature>
<name>C3ZD13_BRAFL</name>